<sequence>MTTITRQRDDGAAFLRGFGRQLKLCRERAGLSRAELAELLGYSAELIASIEQGRRIPQPEFIDRADEVLGAGGLLIAAKDGVEQARYPAFFRDFAKLEAEALELHAYDSRVANGLLQTEEYARAVLNTRRPVLDEATLEQRIATRLARQKILHRKPAPLMSFVMEEVLLHRPIGGRDVLKGQLEQLLLVGQQRNVEIQVMPTNCTDHAGLAGPMTLLDTQGHRRMGYVEVQAVSRVITEPDRVREMEARYGLIRAQALTPHESLSHIEKILGET</sequence>
<dbReference type="Proteomes" id="UP000466345">
    <property type="component" value="Unassembled WGS sequence"/>
</dbReference>
<accession>A0A7K0CRI4</accession>
<dbReference type="RefSeq" id="WP_153456817.1">
    <property type="nucleotide sequence ID" value="NZ_WEGJ01000043.1"/>
</dbReference>
<evidence type="ECO:0000313" key="3">
    <source>
        <dbReference type="Proteomes" id="UP000466345"/>
    </source>
</evidence>
<dbReference type="SMART" id="SM00530">
    <property type="entry name" value="HTH_XRE"/>
    <property type="match status" value="1"/>
</dbReference>
<keyword evidence="3" id="KW-1185">Reference proteome</keyword>
<dbReference type="Gene3D" id="1.10.260.40">
    <property type="entry name" value="lambda repressor-like DNA-binding domains"/>
    <property type="match status" value="1"/>
</dbReference>
<dbReference type="SUPFAM" id="SSF47413">
    <property type="entry name" value="lambda repressor-like DNA-binding domains"/>
    <property type="match status" value="1"/>
</dbReference>
<organism evidence="2 3">
    <name type="scientific">Streptomyces smaragdinus</name>
    <dbReference type="NCBI Taxonomy" id="2585196"/>
    <lineage>
        <taxon>Bacteria</taxon>
        <taxon>Bacillati</taxon>
        <taxon>Actinomycetota</taxon>
        <taxon>Actinomycetes</taxon>
        <taxon>Kitasatosporales</taxon>
        <taxon>Streptomycetaceae</taxon>
        <taxon>Streptomyces</taxon>
    </lineage>
</organism>
<dbReference type="Pfam" id="PF19054">
    <property type="entry name" value="DUF5753"/>
    <property type="match status" value="1"/>
</dbReference>
<protein>
    <recommendedName>
        <fullName evidence="1">HTH cro/C1-type domain-containing protein</fullName>
    </recommendedName>
</protein>
<dbReference type="CDD" id="cd00093">
    <property type="entry name" value="HTH_XRE"/>
    <property type="match status" value="1"/>
</dbReference>
<dbReference type="OrthoDB" id="3669136at2"/>
<dbReference type="GO" id="GO:0003677">
    <property type="term" value="F:DNA binding"/>
    <property type="evidence" value="ECO:0007669"/>
    <property type="project" value="InterPro"/>
</dbReference>
<evidence type="ECO:0000313" key="2">
    <source>
        <dbReference type="EMBL" id="MQY16030.1"/>
    </source>
</evidence>
<dbReference type="InterPro" id="IPR001387">
    <property type="entry name" value="Cro/C1-type_HTH"/>
</dbReference>
<gene>
    <name evidence="2" type="ORF">SRB5_62220</name>
</gene>
<reference evidence="2 3" key="1">
    <citation type="submission" date="2019-10" db="EMBL/GenBank/DDBJ databases">
        <title>Streptomyces smaragdinus sp. nov. and Streptomyces fabii sp. nov., isolated from the gut of fungus growing-termite Macrotermes natalensis.</title>
        <authorList>
            <person name="Schwitalla J."/>
            <person name="Benndorf R."/>
            <person name="Martin K."/>
            <person name="De Beer W."/>
            <person name="Kaster A.-K."/>
            <person name="Vollmers J."/>
            <person name="Poulsen M."/>
            <person name="Beemelmanns C."/>
        </authorList>
    </citation>
    <scope>NUCLEOTIDE SEQUENCE [LARGE SCALE GENOMIC DNA]</scope>
    <source>
        <strain evidence="2 3">RB5</strain>
    </source>
</reference>
<dbReference type="EMBL" id="WEGJ01000043">
    <property type="protein sequence ID" value="MQY16030.1"/>
    <property type="molecule type" value="Genomic_DNA"/>
</dbReference>
<proteinExistence type="predicted"/>
<name>A0A7K0CRI4_9ACTN</name>
<dbReference type="Pfam" id="PF13560">
    <property type="entry name" value="HTH_31"/>
    <property type="match status" value="1"/>
</dbReference>
<dbReference type="AlphaFoldDB" id="A0A7K0CRI4"/>
<feature type="domain" description="HTH cro/C1-type" evidence="1">
    <location>
        <begin position="22"/>
        <end position="75"/>
    </location>
</feature>
<dbReference type="InterPro" id="IPR043917">
    <property type="entry name" value="DUF5753"/>
</dbReference>
<dbReference type="InterPro" id="IPR010982">
    <property type="entry name" value="Lambda_DNA-bd_dom_sf"/>
</dbReference>
<comment type="caution">
    <text evidence="2">The sequence shown here is derived from an EMBL/GenBank/DDBJ whole genome shotgun (WGS) entry which is preliminary data.</text>
</comment>
<evidence type="ECO:0000259" key="1">
    <source>
        <dbReference type="PROSITE" id="PS50943"/>
    </source>
</evidence>
<dbReference type="PROSITE" id="PS50943">
    <property type="entry name" value="HTH_CROC1"/>
    <property type="match status" value="1"/>
</dbReference>